<protein>
    <submittedName>
        <fullName evidence="1">DUF2605 domain-containing protein</fullName>
    </submittedName>
</protein>
<dbReference type="Proteomes" id="UP000707356">
    <property type="component" value="Unassembled WGS sequence"/>
</dbReference>
<dbReference type="Pfam" id="PF10792">
    <property type="entry name" value="DUF2605"/>
    <property type="match status" value="1"/>
</dbReference>
<organism evidence="1 2">
    <name type="scientific">Pegethrix bostrychoides GSE-TBD4-15B</name>
    <dbReference type="NCBI Taxonomy" id="2839662"/>
    <lineage>
        <taxon>Bacteria</taxon>
        <taxon>Bacillati</taxon>
        <taxon>Cyanobacteriota</taxon>
        <taxon>Cyanophyceae</taxon>
        <taxon>Oculatellales</taxon>
        <taxon>Oculatellaceae</taxon>
        <taxon>Pegethrix</taxon>
    </lineage>
</organism>
<proteinExistence type="predicted"/>
<sequence>MFTPGSNLPEPDFLKTLLQPLLEDFQYWFGRSQKLLESHQIDFLSPEQQSSLLTRVQQAQQEVSTTQLLFNAMDGQAGIETAVLVPWHQLVTECWQVGMKFRMEHPELAALEQTAELEET</sequence>
<comment type="caution">
    <text evidence="1">The sequence shown here is derived from an EMBL/GenBank/DDBJ whole genome shotgun (WGS) entry which is preliminary data.</text>
</comment>
<evidence type="ECO:0000313" key="2">
    <source>
        <dbReference type="Proteomes" id="UP000707356"/>
    </source>
</evidence>
<reference evidence="1" key="1">
    <citation type="submission" date="2021-05" db="EMBL/GenBank/DDBJ databases">
        <authorList>
            <person name="Pietrasiak N."/>
            <person name="Ward R."/>
            <person name="Stajich J.E."/>
            <person name="Kurbessoian T."/>
        </authorList>
    </citation>
    <scope>NUCLEOTIDE SEQUENCE</scope>
    <source>
        <strain evidence="1">GSE-TBD4-15B</strain>
    </source>
</reference>
<name>A0A951PBY8_9CYAN</name>
<accession>A0A951PBY8</accession>
<gene>
    <name evidence="1" type="ORF">KME07_13815</name>
</gene>
<dbReference type="EMBL" id="JAHHHV010000068">
    <property type="protein sequence ID" value="MBW4466497.1"/>
    <property type="molecule type" value="Genomic_DNA"/>
</dbReference>
<dbReference type="InterPro" id="IPR019728">
    <property type="entry name" value="DUF2605"/>
</dbReference>
<dbReference type="AlphaFoldDB" id="A0A951PBY8"/>
<evidence type="ECO:0000313" key="1">
    <source>
        <dbReference type="EMBL" id="MBW4466497.1"/>
    </source>
</evidence>
<reference evidence="1" key="2">
    <citation type="journal article" date="2022" name="Microbiol. Resour. Announc.">
        <title>Metagenome Sequencing to Explore Phylogenomics of Terrestrial Cyanobacteria.</title>
        <authorList>
            <person name="Ward R.D."/>
            <person name="Stajich J.E."/>
            <person name="Johansen J.R."/>
            <person name="Huntemann M."/>
            <person name="Clum A."/>
            <person name="Foster B."/>
            <person name="Foster B."/>
            <person name="Roux S."/>
            <person name="Palaniappan K."/>
            <person name="Varghese N."/>
            <person name="Mukherjee S."/>
            <person name="Reddy T.B.K."/>
            <person name="Daum C."/>
            <person name="Copeland A."/>
            <person name="Chen I.A."/>
            <person name="Ivanova N.N."/>
            <person name="Kyrpides N.C."/>
            <person name="Shapiro N."/>
            <person name="Eloe-Fadrosh E.A."/>
            <person name="Pietrasiak N."/>
        </authorList>
    </citation>
    <scope>NUCLEOTIDE SEQUENCE</scope>
    <source>
        <strain evidence="1">GSE-TBD4-15B</strain>
    </source>
</reference>